<name>A0A119CYY4_SHEFR</name>
<dbReference type="Proteomes" id="UP000055702">
    <property type="component" value="Unassembled WGS sequence"/>
</dbReference>
<accession>A0A119CYY4</accession>
<evidence type="ECO:0000313" key="2">
    <source>
        <dbReference type="Proteomes" id="UP000055702"/>
    </source>
</evidence>
<dbReference type="AlphaFoldDB" id="A0A119CYY4"/>
<dbReference type="EMBL" id="LRDC01000043">
    <property type="protein sequence ID" value="KVX00487.1"/>
    <property type="molecule type" value="Genomic_DNA"/>
</dbReference>
<sequence>MSINDIRSGFTASNPLELAEQFKINPAKINQASAQVQGQYIDAHNHAPLSADTLGQISLSSLNSSASNDLDQVDSLLKKQLMTQFSISTMSTVELDMLKFNSKAEDMAISYITKNVQQGLAEGKNTTALTNILDQSAQNYRKAYSNTSSILDKLGKLGPEQQSFISRSEYRVERAITGFGEYQMRQDNAESDKKSFELTLKTQEGDTVTIRFSSAQSIEQDGMSYVADGSSDNTLDSFQLSYEVEGDLSEKEYKAMQTIFANVGELADDYFSSVTHYGTQIPQSSNATLSTDLLAGFNSEQLASIDLSVALWEDKGENGDEFDYSYQFNNRTQEQHLSVERNRFMFSPVKFDITTATYGGQDAAQLAQYLQVMDSNYREINGGLASHTDKHLASSIDMYKTALTSMFDLSDKHSQIQQQAEKNFTNGRQLVADLTNNLISTDKRFQKMSTGKGNIFQEGMSKLADFNSQFKSGDNNQYGYFEVNQQQKTTMVAEAGFKGMKQQKSYDSQTLSGYGAIGSIETKKSERYEAKAVIDKGAVVALDQKNDAERSDNIHTKIDYGVYVNQLIDSKNSATSTMRLIEDIWTQNTQYSNNTNIDYKVTIGEDVILHSVKSDSETSQKQQLIGDVDKLTDSDFLRRKYAPKLENVNNFMLEV</sequence>
<comment type="caution">
    <text evidence="1">The sequence shown here is derived from an EMBL/GenBank/DDBJ whole genome shotgun (WGS) entry which is preliminary data.</text>
</comment>
<organism evidence="1">
    <name type="scientific">Shewanella frigidimarina</name>
    <dbReference type="NCBI Taxonomy" id="56812"/>
    <lineage>
        <taxon>Bacteria</taxon>
        <taxon>Pseudomonadati</taxon>
        <taxon>Pseudomonadota</taxon>
        <taxon>Gammaproteobacteria</taxon>
        <taxon>Alteromonadales</taxon>
        <taxon>Shewanellaceae</taxon>
        <taxon>Shewanella</taxon>
    </lineage>
</organism>
<reference evidence="1 2" key="1">
    <citation type="submission" date="2016-01" db="EMBL/GenBank/DDBJ databases">
        <title>Draft genome of the antarctic isolate Shewanella frigidimarina Ag06-30.</title>
        <authorList>
            <person name="Parmeciano Di Noto G."/>
            <person name="Vazquez S."/>
            <person name="Mac Cormack W."/>
            <person name="Iriarte A."/>
            <person name="Quiroga C."/>
        </authorList>
    </citation>
    <scope>NUCLEOTIDE SEQUENCE [LARGE SCALE GENOMIC DNA]</scope>
    <source>
        <strain evidence="1 2">Ag06-30</strain>
    </source>
</reference>
<proteinExistence type="predicted"/>
<gene>
    <name evidence="1" type="ORF">AWJ07_20445</name>
</gene>
<protein>
    <submittedName>
        <fullName evidence="1">Uncharacterized protein</fullName>
    </submittedName>
</protein>
<dbReference type="RefSeq" id="WP_059747117.1">
    <property type="nucleotide sequence ID" value="NZ_LRDC01000043.1"/>
</dbReference>
<evidence type="ECO:0000313" key="1">
    <source>
        <dbReference type="EMBL" id="KVX00487.1"/>
    </source>
</evidence>